<dbReference type="InterPro" id="IPR000631">
    <property type="entry name" value="CARKD"/>
</dbReference>
<feature type="binding site" evidence="17">
    <location>
        <position position="450"/>
    </location>
    <ligand>
        <name>(6S)-NADPHX</name>
        <dbReference type="ChEBI" id="CHEBI:64076"/>
    </ligand>
</feature>
<comment type="function">
    <text evidence="14 19">Bifunctional enzyme that catalyzes the epimerization of the S- and R-forms of NAD(P)HX and the dehydration of the S-form of NAD(P)HX at the expense of ADP, which is converted to AMP. This allows the repair of both epimers of NAD(P)HX, a damaged form of NAD(P)H that is a result of enzymatic or heat-dependent hydration.</text>
</comment>
<evidence type="ECO:0000256" key="18">
    <source>
        <dbReference type="HAMAP-Rule" id="MF_01966"/>
    </source>
</evidence>
<comment type="catalytic activity">
    <reaction evidence="16 17 19">
        <text>(6S)-NADPHX + ADP = AMP + phosphate + NADPH + H(+)</text>
        <dbReference type="Rhea" id="RHEA:32235"/>
        <dbReference type="ChEBI" id="CHEBI:15378"/>
        <dbReference type="ChEBI" id="CHEBI:43474"/>
        <dbReference type="ChEBI" id="CHEBI:57783"/>
        <dbReference type="ChEBI" id="CHEBI:64076"/>
        <dbReference type="ChEBI" id="CHEBI:456215"/>
        <dbReference type="ChEBI" id="CHEBI:456216"/>
        <dbReference type="EC" id="4.2.1.136"/>
    </reaction>
</comment>
<dbReference type="InterPro" id="IPR004443">
    <property type="entry name" value="YjeF_N_dom"/>
</dbReference>
<evidence type="ECO:0000256" key="5">
    <source>
        <dbReference type="ARBA" id="ARBA00022723"/>
    </source>
</evidence>
<feature type="binding site" evidence="17">
    <location>
        <position position="385"/>
    </location>
    <ligand>
        <name>(6S)-NADPHX</name>
        <dbReference type="ChEBI" id="CHEBI:64076"/>
    </ligand>
</feature>
<dbReference type="SUPFAM" id="SSF53613">
    <property type="entry name" value="Ribokinase-like"/>
    <property type="match status" value="1"/>
</dbReference>
<keyword evidence="8 17" id="KW-0521">NADP</keyword>
<dbReference type="RefSeq" id="WP_006301008.1">
    <property type="nucleotide sequence ID" value="NZ_CM001022.1"/>
</dbReference>
<keyword evidence="23" id="KW-1185">Reference proteome</keyword>
<protein>
    <recommendedName>
        <fullName evidence="19">Bifunctional NAD(P)H-hydrate repair enzyme</fullName>
    </recommendedName>
    <alternativeName>
        <fullName evidence="19">Nicotinamide nucleotide repair protein</fullName>
    </alternativeName>
    <domain>
        <recommendedName>
            <fullName evidence="19">ADP-dependent (S)-NAD(P)H-hydrate dehydratase</fullName>
            <ecNumber evidence="19">4.2.1.136</ecNumber>
        </recommendedName>
        <alternativeName>
            <fullName evidence="19">ADP-dependent NAD(P)HX dehydratase</fullName>
        </alternativeName>
    </domain>
    <domain>
        <recommendedName>
            <fullName evidence="19">NAD(P)H-hydrate epimerase</fullName>
            <ecNumber evidence="19">5.1.99.6</ecNumber>
        </recommendedName>
    </domain>
</protein>
<evidence type="ECO:0000256" key="14">
    <source>
        <dbReference type="ARBA" id="ARBA00025153"/>
    </source>
</evidence>
<proteinExistence type="inferred from homology"/>
<evidence type="ECO:0000256" key="16">
    <source>
        <dbReference type="ARBA" id="ARBA00049209"/>
    </source>
</evidence>
<comment type="function">
    <text evidence="17">Catalyzes the dehydration of the S-form of NAD(P)HX at the expense of ADP, which is converted to AMP. Together with NAD(P)HX epimerase, which catalyzes the epimerization of the S- and R-forms, the enzyme allows the repair of both epimers of NAD(P)HX, a damaged form of NAD(P)H that is a result of enzymatic or heat-dependent hydration.</text>
</comment>
<keyword evidence="11 18" id="KW-0413">Isomerase</keyword>
<keyword evidence="10 17" id="KW-0520">NAD</keyword>
<feature type="binding site" evidence="18">
    <location>
        <position position="164"/>
    </location>
    <ligand>
        <name>K(+)</name>
        <dbReference type="ChEBI" id="CHEBI:29103"/>
    </ligand>
</feature>
<dbReference type="PROSITE" id="PS51383">
    <property type="entry name" value="YJEF_C_3"/>
    <property type="match status" value="1"/>
</dbReference>
<comment type="catalytic activity">
    <reaction evidence="15 17 19">
        <text>(6S)-NADHX + ADP = AMP + phosphate + NADH + H(+)</text>
        <dbReference type="Rhea" id="RHEA:32223"/>
        <dbReference type="ChEBI" id="CHEBI:15378"/>
        <dbReference type="ChEBI" id="CHEBI:43474"/>
        <dbReference type="ChEBI" id="CHEBI:57945"/>
        <dbReference type="ChEBI" id="CHEBI:64074"/>
        <dbReference type="ChEBI" id="CHEBI:456215"/>
        <dbReference type="ChEBI" id="CHEBI:456216"/>
        <dbReference type="EC" id="4.2.1.136"/>
    </reaction>
</comment>
<dbReference type="AlphaFoldDB" id="E3D025"/>
<keyword evidence="22" id="KW-0418">Kinase</keyword>
<dbReference type="EC" id="4.2.1.136" evidence="19"/>
<feature type="domain" description="YjeF N-terminal" evidence="21">
    <location>
        <begin position="10"/>
        <end position="218"/>
    </location>
</feature>
<feature type="binding site" evidence="18">
    <location>
        <position position="161"/>
    </location>
    <ligand>
        <name>(6S)-NADPHX</name>
        <dbReference type="ChEBI" id="CHEBI:64076"/>
    </ligand>
</feature>
<sequence>MLRTYDPSLVREADRIALEEYRFPGALLMENAGAGAARHLLERYPGARSVAVLCGRGNNGGDGFVVARHLGAAGREVKVYLSCPPEHLTGDAKDAFARYCRFFPEPIPSVTLSDEELRVTLKAQDLLVDALLGTGGGGELRGEILRLVRAAKGLHPLVSLDVPTGVDGTSGATGQDACTAEETLTFLIPKPGLYLPPGYQHCGEIRIQDLGVPADRLLPPQCSCSVFGREDLLGWLPPVPPDLHKGARGLVTILGGSARYGGAPFLACLGALRAGAGWVAVAAPEEGCHTYGSLVPEALLVGGTTDAKGSLTPEILTGPLEEYLSRSGSLVIGPGLGRDEGALPLLSTLLSKWEGPTILDADALRLLPLLPDPLPPCPNRWITPHEGEAAFLLEETPHWVREHRREAAERLFLRYGPVVLKGERTLVRSQEGLFLLQGGSPGLSVSGSGDVLSGILGALLARPIPAHQAVLLGVLLHGIAGETLSHTRGAEGILAREIAEAIPLLMRRQEEDHA</sequence>
<comment type="similarity">
    <text evidence="17">Belongs to the NnrD/CARKD family.</text>
</comment>
<comment type="catalytic activity">
    <reaction evidence="2 18 19">
        <text>(6R)-NADPHX = (6S)-NADPHX</text>
        <dbReference type="Rhea" id="RHEA:32227"/>
        <dbReference type="ChEBI" id="CHEBI:64076"/>
        <dbReference type="ChEBI" id="CHEBI:64077"/>
        <dbReference type="EC" id="5.1.99.6"/>
    </reaction>
</comment>
<dbReference type="PROSITE" id="PS51385">
    <property type="entry name" value="YJEF_N"/>
    <property type="match status" value="1"/>
</dbReference>
<evidence type="ECO:0000256" key="13">
    <source>
        <dbReference type="ARBA" id="ARBA00023268"/>
    </source>
</evidence>
<dbReference type="CDD" id="cd01171">
    <property type="entry name" value="YXKO-related"/>
    <property type="match status" value="1"/>
</dbReference>
<dbReference type="PANTHER" id="PTHR12592">
    <property type="entry name" value="ATP-DEPENDENT (S)-NAD(P)H-HYDRATE DEHYDRATASE FAMILY MEMBER"/>
    <property type="match status" value="1"/>
</dbReference>
<feature type="binding site" evidence="17">
    <location>
        <position position="263"/>
    </location>
    <ligand>
        <name>(6S)-NADPHX</name>
        <dbReference type="ChEBI" id="CHEBI:64076"/>
    </ligand>
</feature>
<comment type="function">
    <text evidence="18">Catalyzes the epimerization of the S- and R-forms of NAD(P)HX, a damaged form of NAD(P)H that is a result of enzymatic or heat-dependent hydration. This is a prerequisite for the S-specific NAD(P)H-hydrate dehydratase to allow the repair of both epimers of NAD(P)HX.</text>
</comment>
<dbReference type="eggNOG" id="COG0062">
    <property type="taxonomic scope" value="Bacteria"/>
</dbReference>
<evidence type="ECO:0000256" key="7">
    <source>
        <dbReference type="ARBA" id="ARBA00022840"/>
    </source>
</evidence>
<accession>E3D025</accession>
<dbReference type="STRING" id="584708.Apau_1384"/>
<keyword evidence="13" id="KW-0511">Multifunctional enzyme</keyword>
<dbReference type="InterPro" id="IPR036652">
    <property type="entry name" value="YjeF_N_dom_sf"/>
</dbReference>
<dbReference type="eggNOG" id="COG0063">
    <property type="taxonomic scope" value="Bacteria"/>
</dbReference>
<keyword evidence="7 17" id="KW-0067">ATP-binding</keyword>
<keyword evidence="9 18" id="KW-0630">Potassium</keyword>
<dbReference type="Gene3D" id="3.40.50.10260">
    <property type="entry name" value="YjeF N-terminal domain"/>
    <property type="match status" value="1"/>
</dbReference>
<feature type="binding site" evidence="17">
    <location>
        <position position="449"/>
    </location>
    <ligand>
        <name>AMP</name>
        <dbReference type="ChEBI" id="CHEBI:456215"/>
    </ligand>
</feature>
<dbReference type="EC" id="5.1.99.6" evidence="19"/>
<dbReference type="GO" id="GO:0005524">
    <property type="term" value="F:ATP binding"/>
    <property type="evidence" value="ECO:0007669"/>
    <property type="project" value="UniProtKB-UniRule"/>
</dbReference>
<dbReference type="HOGENOM" id="CLU_024853_4_1_0"/>
<comment type="similarity">
    <text evidence="18">Belongs to the NnrE/AIBP family.</text>
</comment>
<dbReference type="HAMAP" id="MF_01966">
    <property type="entry name" value="NADHX_epimerase"/>
    <property type="match status" value="1"/>
</dbReference>
<dbReference type="PaxDb" id="584708-Apau_1384"/>
<feature type="binding site" evidence="18">
    <location>
        <begin position="58"/>
        <end position="62"/>
    </location>
    <ligand>
        <name>(6S)-NADPHX</name>
        <dbReference type="ChEBI" id="CHEBI:64076"/>
    </ligand>
</feature>
<comment type="cofactor">
    <cofactor evidence="18 19">
        <name>K(+)</name>
        <dbReference type="ChEBI" id="CHEBI:29103"/>
    </cofactor>
    <text evidence="18 19">Binds 1 potassium ion per subunit.</text>
</comment>
<comment type="subunit">
    <text evidence="17">Homotetramer.</text>
</comment>
<comment type="similarity">
    <text evidence="3 19">In the N-terminal section; belongs to the NnrE/AIBP family.</text>
</comment>
<dbReference type="Pfam" id="PF01256">
    <property type="entry name" value="Carb_kinase"/>
    <property type="match status" value="1"/>
</dbReference>
<dbReference type="SUPFAM" id="SSF64153">
    <property type="entry name" value="YjeF N-terminal domain-like"/>
    <property type="match status" value="1"/>
</dbReference>
<dbReference type="NCBIfam" id="TIGR00196">
    <property type="entry name" value="yjeF_cterm"/>
    <property type="match status" value="1"/>
</dbReference>
<evidence type="ECO:0000259" key="21">
    <source>
        <dbReference type="PROSITE" id="PS51385"/>
    </source>
</evidence>
<evidence type="ECO:0000256" key="11">
    <source>
        <dbReference type="ARBA" id="ARBA00023235"/>
    </source>
</evidence>
<dbReference type="InterPro" id="IPR029056">
    <property type="entry name" value="Ribokinase-like"/>
</dbReference>
<evidence type="ECO:0000256" key="3">
    <source>
        <dbReference type="ARBA" id="ARBA00006001"/>
    </source>
</evidence>
<evidence type="ECO:0000313" key="23">
    <source>
        <dbReference type="Proteomes" id="UP000005096"/>
    </source>
</evidence>
<evidence type="ECO:0000256" key="4">
    <source>
        <dbReference type="ARBA" id="ARBA00009524"/>
    </source>
</evidence>
<feature type="binding site" evidence="18">
    <location>
        <begin position="133"/>
        <end position="139"/>
    </location>
    <ligand>
        <name>(6S)-NADPHX</name>
        <dbReference type="ChEBI" id="CHEBI:64076"/>
    </ligand>
</feature>
<dbReference type="OrthoDB" id="9806925at2"/>
<feature type="binding site" evidence="17">
    <location>
        <begin position="421"/>
        <end position="425"/>
    </location>
    <ligand>
        <name>AMP</name>
        <dbReference type="ChEBI" id="CHEBI:456215"/>
    </ligand>
</feature>
<evidence type="ECO:0000256" key="10">
    <source>
        <dbReference type="ARBA" id="ARBA00023027"/>
    </source>
</evidence>
<name>E3D025_9BACT</name>
<keyword evidence="22" id="KW-0808">Transferase</keyword>
<dbReference type="GO" id="GO:0052856">
    <property type="term" value="F:NAD(P)HX epimerase activity"/>
    <property type="evidence" value="ECO:0007669"/>
    <property type="project" value="UniProtKB-UniRule"/>
</dbReference>
<evidence type="ECO:0000256" key="2">
    <source>
        <dbReference type="ARBA" id="ARBA00000909"/>
    </source>
</evidence>
<feature type="domain" description="YjeF C-terminal" evidence="20">
    <location>
        <begin position="228"/>
        <end position="509"/>
    </location>
</feature>
<feature type="binding site" evidence="18">
    <location>
        <position position="129"/>
    </location>
    <ligand>
        <name>K(+)</name>
        <dbReference type="ChEBI" id="CHEBI:29103"/>
    </ligand>
</feature>
<dbReference type="Gene3D" id="3.40.1190.20">
    <property type="match status" value="1"/>
</dbReference>
<feature type="binding site" evidence="18">
    <location>
        <position position="59"/>
    </location>
    <ligand>
        <name>K(+)</name>
        <dbReference type="ChEBI" id="CHEBI:29103"/>
    </ligand>
</feature>
<dbReference type="PANTHER" id="PTHR12592:SF0">
    <property type="entry name" value="ATP-DEPENDENT (S)-NAD(P)H-HYDRATE DEHYDRATASE"/>
    <property type="match status" value="1"/>
</dbReference>
<dbReference type="GO" id="GO:0110051">
    <property type="term" value="P:metabolite repair"/>
    <property type="evidence" value="ECO:0007669"/>
    <property type="project" value="TreeGrafter"/>
</dbReference>
<evidence type="ECO:0000313" key="22">
    <source>
        <dbReference type="EMBL" id="EFQ23804.1"/>
    </source>
</evidence>
<comment type="cofactor">
    <cofactor evidence="17">
        <name>Mg(2+)</name>
        <dbReference type="ChEBI" id="CHEBI:18420"/>
    </cofactor>
</comment>
<keyword evidence="12 17" id="KW-0456">Lyase</keyword>
<dbReference type="EMBL" id="CM001022">
    <property type="protein sequence ID" value="EFQ23804.1"/>
    <property type="molecule type" value="Genomic_DNA"/>
</dbReference>
<comment type="caution">
    <text evidence="18">Lacks conserved residue(s) required for the propagation of feature annotation.</text>
</comment>
<dbReference type="PIRSF" id="PIRSF017184">
    <property type="entry name" value="Nnr"/>
    <property type="match status" value="1"/>
</dbReference>
<dbReference type="Pfam" id="PF03853">
    <property type="entry name" value="YjeF_N"/>
    <property type="match status" value="1"/>
</dbReference>
<keyword evidence="6 17" id="KW-0547">Nucleotide-binding</keyword>
<dbReference type="InterPro" id="IPR030677">
    <property type="entry name" value="Nnr"/>
</dbReference>
<gene>
    <name evidence="17" type="primary">nnrD</name>
    <name evidence="18" type="synonym">nnrE</name>
    <name evidence="22" type="ORF">Apau_1384</name>
</gene>
<dbReference type="GO" id="GO:0052855">
    <property type="term" value="F:ADP-dependent NAD(P)H-hydrate dehydratase activity"/>
    <property type="evidence" value="ECO:0007669"/>
    <property type="project" value="UniProtKB-UniRule"/>
</dbReference>
<dbReference type="Proteomes" id="UP000005096">
    <property type="component" value="Chromosome"/>
</dbReference>
<comment type="similarity">
    <text evidence="4 19">In the C-terminal section; belongs to the NnrD/CARKD family.</text>
</comment>
<dbReference type="GO" id="GO:0016301">
    <property type="term" value="F:kinase activity"/>
    <property type="evidence" value="ECO:0007669"/>
    <property type="project" value="UniProtKB-KW"/>
</dbReference>
<dbReference type="HAMAP" id="MF_01965">
    <property type="entry name" value="NADHX_dehydratase"/>
    <property type="match status" value="1"/>
</dbReference>
<evidence type="ECO:0000256" key="12">
    <source>
        <dbReference type="ARBA" id="ARBA00023239"/>
    </source>
</evidence>
<keyword evidence="5 18" id="KW-0479">Metal-binding</keyword>
<evidence type="ECO:0000256" key="6">
    <source>
        <dbReference type="ARBA" id="ARBA00022741"/>
    </source>
</evidence>
<reference evidence="22 23" key="1">
    <citation type="journal article" date="2010" name="Stand. Genomic Sci.">
        <title>Non-contiguous finished genome sequence of Aminomonas paucivorans type strain (GLU-3).</title>
        <authorList>
            <person name="Pitluck S."/>
            <person name="Yasawong M."/>
            <person name="Held B."/>
            <person name="Lapidus A."/>
            <person name="Nolan M."/>
            <person name="Copeland A."/>
            <person name="Lucas S."/>
            <person name="Del Rio T.G."/>
            <person name="Tice H."/>
            <person name="Cheng J.F."/>
            <person name="Chertkov O."/>
            <person name="Goodwin L."/>
            <person name="Tapia R."/>
            <person name="Han C."/>
            <person name="Liolios K."/>
            <person name="Ivanova N."/>
            <person name="Mavromatis K."/>
            <person name="Ovchinnikova G."/>
            <person name="Pati A."/>
            <person name="Chen A."/>
            <person name="Palaniappan K."/>
            <person name="Land M."/>
            <person name="Hauser L."/>
            <person name="Chang Y.J."/>
            <person name="Jeffries C.D."/>
            <person name="Pukall R."/>
            <person name="Spring S."/>
            <person name="Rohde M."/>
            <person name="Sikorski J."/>
            <person name="Goker M."/>
            <person name="Woyke T."/>
            <person name="Bristow J."/>
            <person name="Eisen J.A."/>
            <person name="Markowitz V."/>
            <person name="Hugenholtz P."/>
            <person name="Kyrpides N.C."/>
            <person name="Klenk H.P."/>
        </authorList>
    </citation>
    <scope>NUCLEOTIDE SEQUENCE [LARGE SCALE GENOMIC DNA]</scope>
    <source>
        <strain evidence="22 23">DSM 12260</strain>
    </source>
</reference>
<comment type="catalytic activity">
    <reaction evidence="1 18 19">
        <text>(6R)-NADHX = (6S)-NADHX</text>
        <dbReference type="Rhea" id="RHEA:32215"/>
        <dbReference type="ChEBI" id="CHEBI:64074"/>
        <dbReference type="ChEBI" id="CHEBI:64075"/>
        <dbReference type="EC" id="5.1.99.6"/>
    </reaction>
</comment>
<evidence type="ECO:0000256" key="9">
    <source>
        <dbReference type="ARBA" id="ARBA00022958"/>
    </source>
</evidence>
<dbReference type="NCBIfam" id="TIGR00197">
    <property type="entry name" value="yjeF_nterm"/>
    <property type="match status" value="1"/>
</dbReference>
<evidence type="ECO:0000259" key="20">
    <source>
        <dbReference type="PROSITE" id="PS51383"/>
    </source>
</evidence>
<evidence type="ECO:0000256" key="19">
    <source>
        <dbReference type="PIRNR" id="PIRNR017184"/>
    </source>
</evidence>
<evidence type="ECO:0000256" key="15">
    <source>
        <dbReference type="ARBA" id="ARBA00048238"/>
    </source>
</evidence>
<organism evidence="22 23">
    <name type="scientific">Aminomonas paucivorans DSM 12260</name>
    <dbReference type="NCBI Taxonomy" id="584708"/>
    <lineage>
        <taxon>Bacteria</taxon>
        <taxon>Thermotogati</taxon>
        <taxon>Synergistota</taxon>
        <taxon>Synergistia</taxon>
        <taxon>Synergistales</taxon>
        <taxon>Synergistaceae</taxon>
        <taxon>Aminomonas</taxon>
    </lineage>
</organism>
<dbReference type="GO" id="GO:0046872">
    <property type="term" value="F:metal ion binding"/>
    <property type="evidence" value="ECO:0007669"/>
    <property type="project" value="UniProtKB-UniRule"/>
</dbReference>
<dbReference type="GO" id="GO:0046496">
    <property type="term" value="P:nicotinamide nucleotide metabolic process"/>
    <property type="evidence" value="ECO:0007669"/>
    <property type="project" value="UniProtKB-UniRule"/>
</dbReference>
<evidence type="ECO:0000256" key="17">
    <source>
        <dbReference type="HAMAP-Rule" id="MF_01965"/>
    </source>
</evidence>
<evidence type="ECO:0000256" key="8">
    <source>
        <dbReference type="ARBA" id="ARBA00022857"/>
    </source>
</evidence>
<evidence type="ECO:0000256" key="1">
    <source>
        <dbReference type="ARBA" id="ARBA00000013"/>
    </source>
</evidence>
<feature type="binding site" evidence="17">
    <location>
        <position position="335"/>
    </location>
    <ligand>
        <name>(6S)-NADPHX</name>
        <dbReference type="ChEBI" id="CHEBI:64076"/>
    </ligand>
</feature>